<organism evidence="5 6">
    <name type="scientific">Planococcus maritimus</name>
    <dbReference type="NCBI Taxonomy" id="192421"/>
    <lineage>
        <taxon>Bacteria</taxon>
        <taxon>Bacillati</taxon>
        <taxon>Bacillota</taxon>
        <taxon>Bacilli</taxon>
        <taxon>Bacillales</taxon>
        <taxon>Caryophanaceae</taxon>
        <taxon>Planococcus</taxon>
    </lineage>
</organism>
<feature type="binding site" evidence="4">
    <location>
        <position position="147"/>
    </location>
    <ligand>
        <name>a divalent metal cation</name>
        <dbReference type="ChEBI" id="CHEBI:60240"/>
        <label>2</label>
    </ligand>
</feature>
<dbReference type="SUPFAM" id="SSF51556">
    <property type="entry name" value="Metallo-dependent hydrolases"/>
    <property type="match status" value="1"/>
</dbReference>
<dbReference type="PANTHER" id="PTHR46317:SF1">
    <property type="entry name" value="HYDROLASE, TATD FAMILY"/>
    <property type="match status" value="1"/>
</dbReference>
<dbReference type="PIRSF" id="PIRSF005902">
    <property type="entry name" value="DNase_TatD"/>
    <property type="match status" value="1"/>
</dbReference>
<protein>
    <submittedName>
        <fullName evidence="5">TatD family hydrolase</fullName>
    </submittedName>
</protein>
<dbReference type="Pfam" id="PF01026">
    <property type="entry name" value="TatD_DNase"/>
    <property type="match status" value="1"/>
</dbReference>
<dbReference type="EMBL" id="CP059541">
    <property type="protein sequence ID" value="QMT19158.1"/>
    <property type="molecule type" value="Genomic_DNA"/>
</dbReference>
<keyword evidence="3 5" id="KW-0378">Hydrolase</keyword>
<dbReference type="InterPro" id="IPR001130">
    <property type="entry name" value="TatD-like"/>
</dbReference>
<dbReference type="AlphaFoldDB" id="A0A7D7RCE0"/>
<dbReference type="KEGG" id="pdec:H1Q58_16365"/>
<evidence type="ECO:0000256" key="1">
    <source>
        <dbReference type="ARBA" id="ARBA00009275"/>
    </source>
</evidence>
<sequence>MSNLSDMHIHIDYFKNYQQFYSSFENNKTYALFVTNLPEIFRKCNNEFAYSKYVKLSLGYNPQLAGKYKFNHDLFDELLPLTKYVGEVGLDYSKDFVHSKIEQQKAFDYICSKSAQTKKIMSIHSRGAEEDVLEILKDNKVEYAVFHWFSGNKKIAYDIIDQGYYFSVNYSMLVSKKGYDIVKSLPLDRLLVETDAPFAKTSMKGNSYNLAEIYSEFSRKLNIEKFEELIYKNLMDLLLKQRSSLTS</sequence>
<evidence type="ECO:0000256" key="4">
    <source>
        <dbReference type="PIRSR" id="PIRSR005902-1"/>
    </source>
</evidence>
<dbReference type="InterPro" id="IPR032466">
    <property type="entry name" value="Metal_Hydrolase"/>
</dbReference>
<evidence type="ECO:0000313" key="6">
    <source>
        <dbReference type="Proteomes" id="UP000514716"/>
    </source>
</evidence>
<dbReference type="CDD" id="cd01310">
    <property type="entry name" value="TatD_DNAse"/>
    <property type="match status" value="1"/>
</dbReference>
<comment type="similarity">
    <text evidence="1">Belongs to the metallo-dependent hydrolases superfamily. TatD-type hydrolase family.</text>
</comment>
<evidence type="ECO:0000256" key="2">
    <source>
        <dbReference type="ARBA" id="ARBA00022723"/>
    </source>
</evidence>
<gene>
    <name evidence="5" type="ORF">H1Q58_16365</name>
</gene>
<proteinExistence type="inferred from homology"/>
<accession>A0A7D7RCE0</accession>
<dbReference type="PANTHER" id="PTHR46317">
    <property type="entry name" value="HYDROLASE OF PHP SUPERFAMILY-RELATED PROTEIN"/>
    <property type="match status" value="1"/>
</dbReference>
<feature type="binding site" evidence="4">
    <location>
        <position position="87"/>
    </location>
    <ligand>
        <name>a divalent metal cation</name>
        <dbReference type="ChEBI" id="CHEBI:60240"/>
        <label>1</label>
    </ligand>
</feature>
<feature type="binding site" evidence="4">
    <location>
        <position position="8"/>
    </location>
    <ligand>
        <name>a divalent metal cation</name>
        <dbReference type="ChEBI" id="CHEBI:60240"/>
        <label>1</label>
    </ligand>
</feature>
<evidence type="ECO:0000313" key="5">
    <source>
        <dbReference type="EMBL" id="QMT19158.1"/>
    </source>
</evidence>
<dbReference type="GO" id="GO:0016788">
    <property type="term" value="F:hydrolase activity, acting on ester bonds"/>
    <property type="evidence" value="ECO:0007669"/>
    <property type="project" value="InterPro"/>
</dbReference>
<name>A0A7D7RCE0_PLAMR</name>
<evidence type="ECO:0000256" key="3">
    <source>
        <dbReference type="ARBA" id="ARBA00022801"/>
    </source>
</evidence>
<dbReference type="RefSeq" id="WP_182093545.1">
    <property type="nucleotide sequence ID" value="NZ_CP059541.1"/>
</dbReference>
<keyword evidence="2 4" id="KW-0479">Metal-binding</keyword>
<keyword evidence="5" id="KW-0614">Plasmid</keyword>
<feature type="binding site" evidence="4">
    <location>
        <position position="195"/>
    </location>
    <ligand>
        <name>a divalent metal cation</name>
        <dbReference type="ChEBI" id="CHEBI:60240"/>
        <label>1</label>
    </ligand>
</feature>
<geneLocation type="plasmid" evidence="5 6">
    <name>unnamed1</name>
</geneLocation>
<dbReference type="Proteomes" id="UP000514716">
    <property type="component" value="Plasmid unnamed1"/>
</dbReference>
<feature type="binding site" evidence="4">
    <location>
        <position position="10"/>
    </location>
    <ligand>
        <name>a divalent metal cation</name>
        <dbReference type="ChEBI" id="CHEBI:60240"/>
        <label>1</label>
    </ligand>
</feature>
<reference evidence="5 6" key="1">
    <citation type="submission" date="2020-07" db="EMBL/GenBank/DDBJ databases">
        <title>Screening of a cold-adapted Planococcus bacterium producing protease in traditional shrimp paste and protease identification by genome sequencing.</title>
        <authorList>
            <person name="Gao R."/>
            <person name="Leng W."/>
            <person name="Chu Q."/>
            <person name="Wu X."/>
            <person name="Liu H."/>
            <person name="Li X."/>
        </authorList>
    </citation>
    <scope>NUCLEOTIDE SEQUENCE [LARGE SCALE GENOMIC DNA]</scope>
    <source>
        <strain evidence="5 6">XJ11</strain>
        <plasmid evidence="5 6">unnamed1</plasmid>
    </source>
</reference>
<dbReference type="GO" id="GO:0046872">
    <property type="term" value="F:metal ion binding"/>
    <property type="evidence" value="ECO:0007669"/>
    <property type="project" value="UniProtKB-KW"/>
</dbReference>
<dbReference type="Gene3D" id="3.20.20.140">
    <property type="entry name" value="Metal-dependent hydrolases"/>
    <property type="match status" value="1"/>
</dbReference>
<keyword evidence="6" id="KW-1185">Reference proteome</keyword>
<feature type="binding site" evidence="4">
    <location>
        <position position="124"/>
    </location>
    <ligand>
        <name>a divalent metal cation</name>
        <dbReference type="ChEBI" id="CHEBI:60240"/>
        <label>2</label>
    </ligand>
</feature>